<feature type="transmembrane region" description="Helical" evidence="7">
    <location>
        <begin position="12"/>
        <end position="36"/>
    </location>
</feature>
<dbReference type="Pfam" id="PF02397">
    <property type="entry name" value="Bac_transf"/>
    <property type="match status" value="1"/>
</dbReference>
<dbReference type="GO" id="GO:0016780">
    <property type="term" value="F:phosphotransferase activity, for other substituted phosphate groups"/>
    <property type="evidence" value="ECO:0007669"/>
    <property type="project" value="TreeGrafter"/>
</dbReference>
<keyword evidence="5 7" id="KW-1133">Transmembrane helix</keyword>
<comment type="subcellular location">
    <subcellularLocation>
        <location evidence="1">Membrane</location>
        <topology evidence="1">Multi-pass membrane protein</topology>
    </subcellularLocation>
</comment>
<evidence type="ECO:0000256" key="4">
    <source>
        <dbReference type="ARBA" id="ARBA00022692"/>
    </source>
</evidence>
<dbReference type="AlphaFoldDB" id="A0A1M6GQU1"/>
<accession>A0A1M6GQU1</accession>
<feature type="transmembrane region" description="Helical" evidence="7">
    <location>
        <begin position="109"/>
        <end position="128"/>
    </location>
</feature>
<proteinExistence type="inferred from homology"/>
<dbReference type="InterPro" id="IPR003362">
    <property type="entry name" value="Bact_transf"/>
</dbReference>
<dbReference type="InterPro" id="IPR017475">
    <property type="entry name" value="EPS_sugar_tfrase"/>
</dbReference>
<evidence type="ECO:0000256" key="2">
    <source>
        <dbReference type="ARBA" id="ARBA00006464"/>
    </source>
</evidence>
<evidence type="ECO:0000256" key="6">
    <source>
        <dbReference type="ARBA" id="ARBA00023136"/>
    </source>
</evidence>
<feature type="transmembrane region" description="Helical" evidence="7">
    <location>
        <begin position="276"/>
        <end position="301"/>
    </location>
</feature>
<comment type="similarity">
    <text evidence="2">Belongs to the bacterial sugar transferase family.</text>
</comment>
<evidence type="ECO:0000313" key="9">
    <source>
        <dbReference type="EMBL" id="SHJ12329.1"/>
    </source>
</evidence>
<keyword evidence="6 7" id="KW-0472">Membrane</keyword>
<protein>
    <submittedName>
        <fullName evidence="9">Exopolysaccharide biosynthesis polyprenyl glycosylphosphotransferase</fullName>
    </submittedName>
</protein>
<dbReference type="STRING" id="1168035.SAMN05444280_11184"/>
<dbReference type="PANTHER" id="PTHR30576">
    <property type="entry name" value="COLANIC BIOSYNTHESIS UDP-GLUCOSE LIPID CARRIER TRANSFERASE"/>
    <property type="match status" value="1"/>
</dbReference>
<keyword evidence="10" id="KW-1185">Reference proteome</keyword>
<gene>
    <name evidence="9" type="ORF">SAMN05444280_11184</name>
</gene>
<evidence type="ECO:0000256" key="7">
    <source>
        <dbReference type="SAM" id="Phobius"/>
    </source>
</evidence>
<evidence type="ECO:0000313" key="10">
    <source>
        <dbReference type="Proteomes" id="UP000184050"/>
    </source>
</evidence>
<evidence type="ECO:0000256" key="1">
    <source>
        <dbReference type="ARBA" id="ARBA00004141"/>
    </source>
</evidence>
<dbReference type="PANTHER" id="PTHR30576:SF10">
    <property type="entry name" value="SLL5057 PROTEIN"/>
    <property type="match status" value="1"/>
</dbReference>
<keyword evidence="4 7" id="KW-0812">Transmembrane</keyword>
<dbReference type="Gene3D" id="3.40.50.720">
    <property type="entry name" value="NAD(P)-binding Rossmann-like Domain"/>
    <property type="match status" value="1"/>
</dbReference>
<dbReference type="Proteomes" id="UP000184050">
    <property type="component" value="Unassembled WGS sequence"/>
</dbReference>
<evidence type="ECO:0000256" key="5">
    <source>
        <dbReference type="ARBA" id="ARBA00022989"/>
    </source>
</evidence>
<feature type="transmembrane region" description="Helical" evidence="7">
    <location>
        <begin position="79"/>
        <end position="97"/>
    </location>
</feature>
<dbReference type="OrthoDB" id="9808602at2"/>
<evidence type="ECO:0000259" key="8">
    <source>
        <dbReference type="Pfam" id="PF02397"/>
    </source>
</evidence>
<organism evidence="9 10">
    <name type="scientific">Tangfeifania diversioriginum</name>
    <dbReference type="NCBI Taxonomy" id="1168035"/>
    <lineage>
        <taxon>Bacteria</taxon>
        <taxon>Pseudomonadati</taxon>
        <taxon>Bacteroidota</taxon>
        <taxon>Bacteroidia</taxon>
        <taxon>Marinilabiliales</taxon>
        <taxon>Prolixibacteraceae</taxon>
        <taxon>Tangfeifania</taxon>
    </lineage>
</organism>
<dbReference type="Pfam" id="PF13727">
    <property type="entry name" value="CoA_binding_3"/>
    <property type="match status" value="1"/>
</dbReference>
<dbReference type="PROSITE" id="PS51257">
    <property type="entry name" value="PROKAR_LIPOPROTEIN"/>
    <property type="match status" value="1"/>
</dbReference>
<sequence>MLKEREPVLEKISNVFQVILTLGCFWAAVKLTHIFLKPIMWDPAQYKIVMFILIPVWILLLEQANLGRVGRIKMHSISFVEYFTIIFIGSILLYASVEILNLDSISRLVLGVFALLDFIVLYSFKYILSVAMKYLRRKGRNTRQILIIADADSYYFIDRLIETKDWGYRVWAIMSDDEALINKYKSEFNIIPYEHNLSRVIDESTIDEVFYCKSSLDQHEIQRFIYSCAEVGVVFRMQSMLLNYVKMQSTLSFLNQMPFLTFRNTPDNYLALKFKVILDFVFSLFILVILSPLLLIISILIKLDGGPVLFMQKRTGLHGREFYCYKFRTMVVNAEELQKTLLDKNEQDGPVFKIKNDPRITKIGKFLRKTSLDELPQFLNVLKGEMSIVGPRPPIPTEVKQYERWQQRRLSMRPGITCVWQVSGRNNIPFDQWMKMDMQYIDTWSLKLDFIILLKTVKVVLTGDGQ</sequence>
<dbReference type="RefSeq" id="WP_073168522.1">
    <property type="nucleotide sequence ID" value="NZ_FQZE01000011.1"/>
</dbReference>
<name>A0A1M6GQU1_9BACT</name>
<evidence type="ECO:0000256" key="3">
    <source>
        <dbReference type="ARBA" id="ARBA00022679"/>
    </source>
</evidence>
<feature type="domain" description="Bacterial sugar transferase" evidence="8">
    <location>
        <begin position="275"/>
        <end position="461"/>
    </location>
</feature>
<dbReference type="EMBL" id="FQZE01000011">
    <property type="protein sequence ID" value="SHJ12329.1"/>
    <property type="molecule type" value="Genomic_DNA"/>
</dbReference>
<reference evidence="9 10" key="1">
    <citation type="submission" date="2016-11" db="EMBL/GenBank/DDBJ databases">
        <authorList>
            <person name="Jaros S."/>
            <person name="Januszkiewicz K."/>
            <person name="Wedrychowicz H."/>
        </authorList>
    </citation>
    <scope>NUCLEOTIDE SEQUENCE [LARGE SCALE GENOMIC DNA]</scope>
    <source>
        <strain evidence="9 10">DSM 27063</strain>
    </source>
</reference>
<dbReference type="NCBIfam" id="TIGR03025">
    <property type="entry name" value="EPS_sugtrans"/>
    <property type="match status" value="1"/>
</dbReference>
<feature type="transmembrane region" description="Helical" evidence="7">
    <location>
        <begin position="48"/>
        <end position="67"/>
    </location>
</feature>
<keyword evidence="3 9" id="KW-0808">Transferase</keyword>
<dbReference type="GO" id="GO:0016020">
    <property type="term" value="C:membrane"/>
    <property type="evidence" value="ECO:0007669"/>
    <property type="project" value="UniProtKB-SubCell"/>
</dbReference>